<proteinExistence type="evidence at transcript level"/>
<name>L7MMD1_RHIPC</name>
<reference evidence="1" key="2">
    <citation type="journal article" date="2015" name="J. Proteomics">
        <title>Sexual differences in the sialomes of the zebra tick, Rhipicephalus pulchellus.</title>
        <authorList>
            <person name="Tan A.W."/>
            <person name="Francischetti I.M."/>
            <person name="Slovak M."/>
            <person name="Kini R.M."/>
            <person name="Ribeiro J.M."/>
        </authorList>
    </citation>
    <scope>NUCLEOTIDE SEQUENCE</scope>
    <source>
        <tissue evidence="1">Salivary gland</tissue>
    </source>
</reference>
<accession>L7MMD1</accession>
<sequence length="128" mass="14482">MSCSIALVRVFHFSPCLSFHPIPSSGYTMPSHSRNAHHVSNGGVGTFLSAKHCRINADDRDFYCVFFVRNSDRISQFCTAISSAIRDVHPYLKSARPDSYKRSVRLIDRLGPSKMYRLDNELARKTKG</sequence>
<dbReference type="AlphaFoldDB" id="L7MMD1"/>
<evidence type="ECO:0000313" key="1">
    <source>
        <dbReference type="EMBL" id="JAA64563.1"/>
    </source>
</evidence>
<feature type="non-terminal residue" evidence="1">
    <location>
        <position position="128"/>
    </location>
</feature>
<protein>
    <submittedName>
        <fullName evidence="1">Uncharacterized protein</fullName>
    </submittedName>
</protein>
<organism evidence="1">
    <name type="scientific">Rhipicephalus pulchellus</name>
    <name type="common">Yellow backed tick</name>
    <name type="synonym">Dermacentor pulchellus</name>
    <dbReference type="NCBI Taxonomy" id="72859"/>
    <lineage>
        <taxon>Eukaryota</taxon>
        <taxon>Metazoa</taxon>
        <taxon>Ecdysozoa</taxon>
        <taxon>Arthropoda</taxon>
        <taxon>Chelicerata</taxon>
        <taxon>Arachnida</taxon>
        <taxon>Acari</taxon>
        <taxon>Parasitiformes</taxon>
        <taxon>Ixodida</taxon>
        <taxon>Ixodoidea</taxon>
        <taxon>Ixodidae</taxon>
        <taxon>Rhipicephalinae</taxon>
        <taxon>Rhipicephalus</taxon>
        <taxon>Rhipicephalus</taxon>
    </lineage>
</organism>
<reference evidence="1" key="1">
    <citation type="submission" date="2012-11" db="EMBL/GenBank/DDBJ databases">
        <authorList>
            <person name="Lucero-Rivera Y.E."/>
            <person name="Tovar-Ramirez D."/>
        </authorList>
    </citation>
    <scope>NUCLEOTIDE SEQUENCE</scope>
    <source>
        <tissue evidence="1">Salivary gland</tissue>
    </source>
</reference>
<dbReference type="EMBL" id="GACK01000471">
    <property type="protein sequence ID" value="JAA64563.1"/>
    <property type="molecule type" value="mRNA"/>
</dbReference>